<comment type="similarity">
    <text evidence="5 18">Belongs to the CDS family.</text>
</comment>
<keyword evidence="13 19" id="KW-1133">Transmembrane helix</keyword>
<evidence type="ECO:0000256" key="9">
    <source>
        <dbReference type="ARBA" id="ARBA00022516"/>
    </source>
</evidence>
<keyword evidence="16" id="KW-0594">Phospholipid biosynthesis</keyword>
<evidence type="ECO:0000256" key="2">
    <source>
        <dbReference type="ARBA" id="ARBA00004651"/>
    </source>
</evidence>
<dbReference type="GO" id="GO:0004605">
    <property type="term" value="F:phosphatidate cytidylyltransferase activity"/>
    <property type="evidence" value="ECO:0007669"/>
    <property type="project" value="UniProtKB-EC"/>
</dbReference>
<evidence type="ECO:0000313" key="21">
    <source>
        <dbReference type="Proteomes" id="UP000230791"/>
    </source>
</evidence>
<dbReference type="GO" id="GO:0005886">
    <property type="term" value="C:plasma membrane"/>
    <property type="evidence" value="ECO:0007669"/>
    <property type="project" value="UniProtKB-SubCell"/>
</dbReference>
<proteinExistence type="inferred from homology"/>
<feature type="transmembrane region" description="Helical" evidence="19">
    <location>
        <begin position="192"/>
        <end position="211"/>
    </location>
</feature>
<evidence type="ECO:0000256" key="17">
    <source>
        <dbReference type="ARBA" id="ARBA00023264"/>
    </source>
</evidence>
<evidence type="ECO:0000256" key="7">
    <source>
        <dbReference type="ARBA" id="ARBA00019373"/>
    </source>
</evidence>
<dbReference type="PANTHER" id="PTHR46382:SF1">
    <property type="entry name" value="PHOSPHATIDATE CYTIDYLYLTRANSFERASE"/>
    <property type="match status" value="1"/>
</dbReference>
<accession>A0A2M6UVA6</accession>
<dbReference type="AlphaFoldDB" id="A0A2M6UVA6"/>
<dbReference type="PANTHER" id="PTHR46382">
    <property type="entry name" value="PHOSPHATIDATE CYTIDYLYLTRANSFERASE"/>
    <property type="match status" value="1"/>
</dbReference>
<evidence type="ECO:0000256" key="3">
    <source>
        <dbReference type="ARBA" id="ARBA00005119"/>
    </source>
</evidence>
<evidence type="ECO:0000313" key="20">
    <source>
        <dbReference type="EMBL" id="PIT70109.1"/>
    </source>
</evidence>
<gene>
    <name evidence="20" type="ORF">CEV08_04970</name>
</gene>
<dbReference type="PROSITE" id="PS01315">
    <property type="entry name" value="CDS"/>
    <property type="match status" value="1"/>
</dbReference>
<feature type="transmembrane region" description="Helical" evidence="19">
    <location>
        <begin position="166"/>
        <end position="185"/>
    </location>
</feature>
<evidence type="ECO:0000256" key="14">
    <source>
        <dbReference type="ARBA" id="ARBA00023098"/>
    </source>
</evidence>
<keyword evidence="8" id="KW-1003">Cell membrane</keyword>
<evidence type="ECO:0000256" key="11">
    <source>
        <dbReference type="ARBA" id="ARBA00022692"/>
    </source>
</evidence>
<keyword evidence="12 18" id="KW-0548">Nucleotidyltransferase</keyword>
<dbReference type="RefSeq" id="WP_100130649.1">
    <property type="nucleotide sequence ID" value="NZ_CADDYJ010000009.1"/>
</dbReference>
<keyword evidence="11 18" id="KW-0812">Transmembrane</keyword>
<dbReference type="OrthoDB" id="9799199at2"/>
<evidence type="ECO:0000256" key="19">
    <source>
        <dbReference type="SAM" id="Phobius"/>
    </source>
</evidence>
<comment type="pathway">
    <text evidence="4">Lipid metabolism.</text>
</comment>
<evidence type="ECO:0000256" key="16">
    <source>
        <dbReference type="ARBA" id="ARBA00023209"/>
    </source>
</evidence>
<protein>
    <recommendedName>
        <fullName evidence="7 18">Phosphatidate cytidylyltransferase</fullName>
        <ecNumber evidence="6 18">2.7.7.41</ecNumber>
    </recommendedName>
</protein>
<sequence length="271" mass="29816">MSNLVYRVLTAFVFGVIALYLTWLGGVSFFLFAWCIGGFILYEWIRITQEKWCVLQKILVSIFYLFFGFLLVLNVSASLVFCVLIVLAAVLAIISIKNSGWVFCGFLYASFPVAALCFLRDHEMLGFQVVIFLFSVVWGTDIGGYFIGRALGGPKLAPRFSPNKTWSGALGGTCVGVFAGIWVSVGFFDINLASFFVLILPVVLSIISQLSDLGQSWLKRRFSVKDSGSLLPGHGGFMDRMDGLVGAACLLYLIGSLMSDMDAPFNLFSMI</sequence>
<dbReference type="Proteomes" id="UP000230791">
    <property type="component" value="Unassembled WGS sequence"/>
</dbReference>
<evidence type="ECO:0000256" key="10">
    <source>
        <dbReference type="ARBA" id="ARBA00022679"/>
    </source>
</evidence>
<evidence type="ECO:0000256" key="13">
    <source>
        <dbReference type="ARBA" id="ARBA00022989"/>
    </source>
</evidence>
<feature type="transmembrane region" description="Helical" evidence="19">
    <location>
        <begin position="63"/>
        <end position="94"/>
    </location>
</feature>
<dbReference type="EMBL" id="NJPP01000014">
    <property type="protein sequence ID" value="PIT70109.1"/>
    <property type="molecule type" value="Genomic_DNA"/>
</dbReference>
<evidence type="ECO:0000256" key="1">
    <source>
        <dbReference type="ARBA" id="ARBA00001698"/>
    </source>
</evidence>
<comment type="catalytic activity">
    <reaction evidence="1 18">
        <text>a 1,2-diacyl-sn-glycero-3-phosphate + CTP + H(+) = a CDP-1,2-diacyl-sn-glycerol + diphosphate</text>
        <dbReference type="Rhea" id="RHEA:16229"/>
        <dbReference type="ChEBI" id="CHEBI:15378"/>
        <dbReference type="ChEBI" id="CHEBI:33019"/>
        <dbReference type="ChEBI" id="CHEBI:37563"/>
        <dbReference type="ChEBI" id="CHEBI:58332"/>
        <dbReference type="ChEBI" id="CHEBI:58608"/>
        <dbReference type="EC" id="2.7.7.41"/>
    </reaction>
</comment>
<comment type="caution">
    <text evidence="20">The sequence shown here is derived from an EMBL/GenBank/DDBJ whole genome shotgun (WGS) entry which is preliminary data.</text>
</comment>
<feature type="transmembrane region" description="Helical" evidence="19">
    <location>
        <begin position="126"/>
        <end position="146"/>
    </location>
</feature>
<keyword evidence="10 18" id="KW-0808">Transferase</keyword>
<evidence type="ECO:0000256" key="12">
    <source>
        <dbReference type="ARBA" id="ARBA00022695"/>
    </source>
</evidence>
<evidence type="ECO:0000256" key="4">
    <source>
        <dbReference type="ARBA" id="ARBA00005189"/>
    </source>
</evidence>
<feature type="transmembrane region" description="Helical" evidence="19">
    <location>
        <begin position="12"/>
        <end position="42"/>
    </location>
</feature>
<feature type="transmembrane region" description="Helical" evidence="19">
    <location>
        <begin position="100"/>
        <end position="119"/>
    </location>
</feature>
<dbReference type="InterPro" id="IPR000374">
    <property type="entry name" value="PC_trans"/>
</dbReference>
<dbReference type="Pfam" id="PF01148">
    <property type="entry name" value="CTP_transf_1"/>
    <property type="match status" value="1"/>
</dbReference>
<keyword evidence="14" id="KW-0443">Lipid metabolism</keyword>
<keyword evidence="17" id="KW-1208">Phospholipid metabolism</keyword>
<evidence type="ECO:0000256" key="6">
    <source>
        <dbReference type="ARBA" id="ARBA00012487"/>
    </source>
</evidence>
<evidence type="ECO:0000256" key="5">
    <source>
        <dbReference type="ARBA" id="ARBA00010185"/>
    </source>
</evidence>
<organism evidence="20 21">
    <name type="scientific">Bartonella tribocorum</name>
    <dbReference type="NCBI Taxonomy" id="85701"/>
    <lineage>
        <taxon>Bacteria</taxon>
        <taxon>Pseudomonadati</taxon>
        <taxon>Pseudomonadota</taxon>
        <taxon>Alphaproteobacteria</taxon>
        <taxon>Hyphomicrobiales</taxon>
        <taxon>Bartonellaceae</taxon>
        <taxon>Bartonella</taxon>
    </lineage>
</organism>
<evidence type="ECO:0000256" key="15">
    <source>
        <dbReference type="ARBA" id="ARBA00023136"/>
    </source>
</evidence>
<keyword evidence="15 19" id="KW-0472">Membrane</keyword>
<keyword evidence="9" id="KW-0444">Lipid biosynthesis</keyword>
<comment type="subcellular location">
    <subcellularLocation>
        <location evidence="2">Cell membrane</location>
        <topology evidence="2">Multi-pass membrane protein</topology>
    </subcellularLocation>
</comment>
<reference evidence="20 21" key="1">
    <citation type="submission" date="2017-06" db="EMBL/GenBank/DDBJ databases">
        <title>Draft genome of Bartonella tribocorum C635.</title>
        <authorList>
            <person name="Hadjadj L."/>
            <person name="Jiyipong T."/>
            <person name="Diene S.M."/>
            <person name="Morand S."/>
            <person name="Rolain J.-M."/>
        </authorList>
    </citation>
    <scope>NUCLEOTIDE SEQUENCE [LARGE SCALE GENOMIC DNA]</scope>
    <source>
        <strain evidence="20 21">C635</strain>
    </source>
</reference>
<name>A0A2M6UVA6_9HYPH</name>
<dbReference type="GO" id="GO:0016024">
    <property type="term" value="P:CDP-diacylglycerol biosynthetic process"/>
    <property type="evidence" value="ECO:0007669"/>
    <property type="project" value="UniProtKB-UniPathway"/>
</dbReference>
<feature type="transmembrane region" description="Helical" evidence="19">
    <location>
        <begin position="243"/>
        <end position="261"/>
    </location>
</feature>
<dbReference type="UniPathway" id="UPA00557">
    <property type="reaction ID" value="UER00614"/>
</dbReference>
<comment type="pathway">
    <text evidence="3 18">Phospholipid metabolism; CDP-diacylglycerol biosynthesis; CDP-diacylglycerol from sn-glycerol 3-phosphate: step 3/3.</text>
</comment>
<evidence type="ECO:0000256" key="8">
    <source>
        <dbReference type="ARBA" id="ARBA00022475"/>
    </source>
</evidence>
<dbReference type="EC" id="2.7.7.41" evidence="6 18"/>
<evidence type="ECO:0000256" key="18">
    <source>
        <dbReference type="RuleBase" id="RU003938"/>
    </source>
</evidence>